<reference evidence="2" key="1">
    <citation type="submission" date="2022-01" db="EMBL/GenBank/DDBJ databases">
        <authorList>
            <person name="Braso-Vives M."/>
        </authorList>
    </citation>
    <scope>NUCLEOTIDE SEQUENCE</scope>
</reference>
<dbReference type="AlphaFoldDB" id="A0A8J9ZSL6"/>
<dbReference type="OrthoDB" id="10426691at2759"/>
<evidence type="ECO:0000313" key="3">
    <source>
        <dbReference type="Proteomes" id="UP000838412"/>
    </source>
</evidence>
<dbReference type="Proteomes" id="UP000838412">
    <property type="component" value="Chromosome 4"/>
</dbReference>
<feature type="transmembrane region" description="Helical" evidence="1">
    <location>
        <begin position="46"/>
        <end position="79"/>
    </location>
</feature>
<name>A0A8J9ZSL6_BRALA</name>
<evidence type="ECO:0000256" key="1">
    <source>
        <dbReference type="SAM" id="Phobius"/>
    </source>
</evidence>
<protein>
    <submittedName>
        <fullName evidence="2">Hypp2583 protein</fullName>
    </submittedName>
</protein>
<keyword evidence="1" id="KW-0472">Membrane</keyword>
<sequence length="154" mass="17463">MDEETIHNSTQKSMSRVASRHLPSFLAWPLILQLPVVRVMGLSMVLISYLSVVLIMVLSIVQVVTMACISHVVLLLCVFHTALYAQGTALPSECLDACTICSRTFSSPGRYFHPMRCSMGYVKCAEDLKKGYTDNTEWVLCRETMREYGLWTYR</sequence>
<keyword evidence="1" id="KW-1133">Transmembrane helix</keyword>
<accession>A0A8J9ZSL6</accession>
<dbReference type="EMBL" id="OV696689">
    <property type="protein sequence ID" value="CAH1262817.1"/>
    <property type="molecule type" value="Genomic_DNA"/>
</dbReference>
<keyword evidence="1" id="KW-0812">Transmembrane</keyword>
<gene>
    <name evidence="2" type="primary">Hypp2583</name>
    <name evidence="2" type="ORF">BLAG_LOCUS17715</name>
</gene>
<keyword evidence="3" id="KW-1185">Reference proteome</keyword>
<proteinExistence type="predicted"/>
<organism evidence="2 3">
    <name type="scientific">Branchiostoma lanceolatum</name>
    <name type="common">Common lancelet</name>
    <name type="synonym">Amphioxus lanceolatum</name>
    <dbReference type="NCBI Taxonomy" id="7740"/>
    <lineage>
        <taxon>Eukaryota</taxon>
        <taxon>Metazoa</taxon>
        <taxon>Chordata</taxon>
        <taxon>Cephalochordata</taxon>
        <taxon>Leptocardii</taxon>
        <taxon>Amphioxiformes</taxon>
        <taxon>Branchiostomatidae</taxon>
        <taxon>Branchiostoma</taxon>
    </lineage>
</organism>
<evidence type="ECO:0000313" key="2">
    <source>
        <dbReference type="EMBL" id="CAH1262817.1"/>
    </source>
</evidence>